<name>A0A9N9EKJ7_9GLOM</name>
<proteinExistence type="predicted"/>
<dbReference type="OrthoDB" id="10587752at2759"/>
<gene>
    <name evidence="1" type="ORF">AMORRO_LOCUS11114</name>
</gene>
<dbReference type="EMBL" id="CAJVPV010013448">
    <property type="protein sequence ID" value="CAG8677851.1"/>
    <property type="molecule type" value="Genomic_DNA"/>
</dbReference>
<sequence>VTQPGSYKCWDLEWQISVGLQVLHGNVPSNGLMRNFLFLTEDFLITSQNG</sequence>
<reference evidence="1" key="1">
    <citation type="submission" date="2021-06" db="EMBL/GenBank/DDBJ databases">
        <authorList>
            <person name="Kallberg Y."/>
            <person name="Tangrot J."/>
            <person name="Rosling A."/>
        </authorList>
    </citation>
    <scope>NUCLEOTIDE SEQUENCE</scope>
    <source>
        <strain evidence="1">CL551</strain>
    </source>
</reference>
<evidence type="ECO:0000313" key="2">
    <source>
        <dbReference type="Proteomes" id="UP000789342"/>
    </source>
</evidence>
<accession>A0A9N9EKJ7</accession>
<feature type="non-terminal residue" evidence="1">
    <location>
        <position position="1"/>
    </location>
</feature>
<evidence type="ECO:0000313" key="1">
    <source>
        <dbReference type="EMBL" id="CAG8677851.1"/>
    </source>
</evidence>
<organism evidence="1 2">
    <name type="scientific">Acaulospora morrowiae</name>
    <dbReference type="NCBI Taxonomy" id="94023"/>
    <lineage>
        <taxon>Eukaryota</taxon>
        <taxon>Fungi</taxon>
        <taxon>Fungi incertae sedis</taxon>
        <taxon>Mucoromycota</taxon>
        <taxon>Glomeromycotina</taxon>
        <taxon>Glomeromycetes</taxon>
        <taxon>Diversisporales</taxon>
        <taxon>Acaulosporaceae</taxon>
        <taxon>Acaulospora</taxon>
    </lineage>
</organism>
<comment type="caution">
    <text evidence="1">The sequence shown here is derived from an EMBL/GenBank/DDBJ whole genome shotgun (WGS) entry which is preliminary data.</text>
</comment>
<dbReference type="AlphaFoldDB" id="A0A9N9EKJ7"/>
<keyword evidence="2" id="KW-1185">Reference proteome</keyword>
<protein>
    <submittedName>
        <fullName evidence="1">11907_t:CDS:1</fullName>
    </submittedName>
</protein>
<dbReference type="Proteomes" id="UP000789342">
    <property type="component" value="Unassembled WGS sequence"/>
</dbReference>